<sequence length="53" mass="6001">EYLKTEAVLLHAQGFFLRENAAVIGIEALKREREYRLTAPVMNIVLLPGETES</sequence>
<gene>
    <name evidence="1" type="ORF">S06H3_40802</name>
</gene>
<protein>
    <submittedName>
        <fullName evidence="1">Uncharacterized protein</fullName>
    </submittedName>
</protein>
<organism evidence="1">
    <name type="scientific">marine sediment metagenome</name>
    <dbReference type="NCBI Taxonomy" id="412755"/>
    <lineage>
        <taxon>unclassified sequences</taxon>
        <taxon>metagenomes</taxon>
        <taxon>ecological metagenomes</taxon>
    </lineage>
</organism>
<name>X1QAT2_9ZZZZ</name>
<dbReference type="EMBL" id="BARV01025075">
    <property type="protein sequence ID" value="GAI40384.1"/>
    <property type="molecule type" value="Genomic_DNA"/>
</dbReference>
<evidence type="ECO:0000313" key="1">
    <source>
        <dbReference type="EMBL" id="GAI40384.1"/>
    </source>
</evidence>
<proteinExistence type="predicted"/>
<reference evidence="1" key="1">
    <citation type="journal article" date="2014" name="Front. Microbiol.">
        <title>High frequency of phylogenetically diverse reductive dehalogenase-homologous genes in deep subseafloor sedimentary metagenomes.</title>
        <authorList>
            <person name="Kawai M."/>
            <person name="Futagami T."/>
            <person name="Toyoda A."/>
            <person name="Takaki Y."/>
            <person name="Nishi S."/>
            <person name="Hori S."/>
            <person name="Arai W."/>
            <person name="Tsubouchi T."/>
            <person name="Morono Y."/>
            <person name="Uchiyama I."/>
            <person name="Ito T."/>
            <person name="Fujiyama A."/>
            <person name="Inagaki F."/>
            <person name="Takami H."/>
        </authorList>
    </citation>
    <scope>NUCLEOTIDE SEQUENCE</scope>
    <source>
        <strain evidence="1">Expedition CK06-06</strain>
    </source>
</reference>
<feature type="non-terminal residue" evidence="1">
    <location>
        <position position="1"/>
    </location>
</feature>
<accession>X1QAT2</accession>
<dbReference type="AlphaFoldDB" id="X1QAT2"/>
<comment type="caution">
    <text evidence="1">The sequence shown here is derived from an EMBL/GenBank/DDBJ whole genome shotgun (WGS) entry which is preliminary data.</text>
</comment>